<protein>
    <submittedName>
        <fullName evidence="2">Uncharacterized membrane protein YhaH (DUF805 family)</fullName>
    </submittedName>
</protein>
<name>A0A4R3LQX6_9HYPH</name>
<dbReference type="RefSeq" id="WP_132033486.1">
    <property type="nucleotide sequence ID" value="NZ_SMAI01000011.1"/>
</dbReference>
<keyword evidence="1" id="KW-1133">Transmembrane helix</keyword>
<dbReference type="EMBL" id="SMAI01000011">
    <property type="protein sequence ID" value="TCT02974.1"/>
    <property type="molecule type" value="Genomic_DNA"/>
</dbReference>
<dbReference type="InterPro" id="IPR008523">
    <property type="entry name" value="DUF805"/>
</dbReference>
<evidence type="ECO:0000256" key="1">
    <source>
        <dbReference type="SAM" id="Phobius"/>
    </source>
</evidence>
<dbReference type="OrthoDB" id="9812349at2"/>
<sequence length="122" mass="13495">MNAYLDAMRNYATFSGRTSRSGYWLFVLILILIELVAAVLDVVLLGYAIEHGGPISGIVHLIHFIPALAIAVRRLHDIDRTGWWLLLYLTVIGGLVVLIFHILPGTRGANRFGRDPYPSAPA</sequence>
<dbReference type="Proteomes" id="UP000294664">
    <property type="component" value="Unassembled WGS sequence"/>
</dbReference>
<feature type="transmembrane region" description="Helical" evidence="1">
    <location>
        <begin position="84"/>
        <end position="103"/>
    </location>
</feature>
<keyword evidence="1" id="KW-0812">Transmembrane</keyword>
<comment type="caution">
    <text evidence="2">The sequence shown here is derived from an EMBL/GenBank/DDBJ whole genome shotgun (WGS) entry which is preliminary data.</text>
</comment>
<dbReference type="PANTHER" id="PTHR34980:SF2">
    <property type="entry name" value="INNER MEMBRANE PROTEIN YHAH-RELATED"/>
    <property type="match status" value="1"/>
</dbReference>
<dbReference type="GO" id="GO:0005886">
    <property type="term" value="C:plasma membrane"/>
    <property type="evidence" value="ECO:0007669"/>
    <property type="project" value="TreeGrafter"/>
</dbReference>
<dbReference type="Pfam" id="PF05656">
    <property type="entry name" value="DUF805"/>
    <property type="match status" value="1"/>
</dbReference>
<keyword evidence="3" id="KW-1185">Reference proteome</keyword>
<organism evidence="2 3">
    <name type="scientific">Aquabacter spiritensis</name>
    <dbReference type="NCBI Taxonomy" id="933073"/>
    <lineage>
        <taxon>Bacteria</taxon>
        <taxon>Pseudomonadati</taxon>
        <taxon>Pseudomonadota</taxon>
        <taxon>Alphaproteobacteria</taxon>
        <taxon>Hyphomicrobiales</taxon>
        <taxon>Xanthobacteraceae</taxon>
        <taxon>Aquabacter</taxon>
    </lineage>
</organism>
<dbReference type="PANTHER" id="PTHR34980">
    <property type="entry name" value="INNER MEMBRANE PROTEIN-RELATED-RELATED"/>
    <property type="match status" value="1"/>
</dbReference>
<accession>A0A4R3LQX6</accession>
<dbReference type="AlphaFoldDB" id="A0A4R3LQX6"/>
<reference evidence="2 3" key="1">
    <citation type="submission" date="2019-03" db="EMBL/GenBank/DDBJ databases">
        <title>Genomic Encyclopedia of Type Strains, Phase IV (KMG-IV): sequencing the most valuable type-strain genomes for metagenomic binning, comparative biology and taxonomic classification.</title>
        <authorList>
            <person name="Goeker M."/>
        </authorList>
    </citation>
    <scope>NUCLEOTIDE SEQUENCE [LARGE SCALE GENOMIC DNA]</scope>
    <source>
        <strain evidence="2 3">DSM 9035</strain>
    </source>
</reference>
<keyword evidence="1" id="KW-0472">Membrane</keyword>
<gene>
    <name evidence="2" type="ORF">EDC64_111146</name>
</gene>
<proteinExistence type="predicted"/>
<evidence type="ECO:0000313" key="3">
    <source>
        <dbReference type="Proteomes" id="UP000294664"/>
    </source>
</evidence>
<evidence type="ECO:0000313" key="2">
    <source>
        <dbReference type="EMBL" id="TCT02974.1"/>
    </source>
</evidence>
<feature type="transmembrane region" description="Helical" evidence="1">
    <location>
        <begin position="55"/>
        <end position="72"/>
    </location>
</feature>
<feature type="transmembrane region" description="Helical" evidence="1">
    <location>
        <begin position="21"/>
        <end position="49"/>
    </location>
</feature>